<gene>
    <name evidence="2" type="ORF">J2W36_002991</name>
</gene>
<dbReference type="SUPFAM" id="SSF47598">
    <property type="entry name" value="Ribbon-helix-helix"/>
    <property type="match status" value="1"/>
</dbReference>
<dbReference type="Gene3D" id="1.10.1220.10">
    <property type="entry name" value="Met repressor-like"/>
    <property type="match status" value="1"/>
</dbReference>
<proteinExistence type="predicted"/>
<dbReference type="InterPro" id="IPR002145">
    <property type="entry name" value="CopG"/>
</dbReference>
<keyword evidence="3" id="KW-1185">Reference proteome</keyword>
<sequence>MAATSIRPVAIKLNDDVKARVKRLAEARHRTPHWLMREAISQYVDREEKRETFRQDTLKAWDDYRATGLHVTATEADAWLAQLEQLEQGNDIEPPECHV</sequence>
<evidence type="ECO:0000259" key="1">
    <source>
        <dbReference type="Pfam" id="PF01402"/>
    </source>
</evidence>
<dbReference type="InterPro" id="IPR010985">
    <property type="entry name" value="Ribbon_hlx_hlx"/>
</dbReference>
<organism evidence="2 3">
    <name type="scientific">Variovorax ginsengisoli</name>
    <dbReference type="NCBI Taxonomy" id="363844"/>
    <lineage>
        <taxon>Bacteria</taxon>
        <taxon>Pseudomonadati</taxon>
        <taxon>Pseudomonadota</taxon>
        <taxon>Betaproteobacteria</taxon>
        <taxon>Burkholderiales</taxon>
        <taxon>Comamonadaceae</taxon>
        <taxon>Variovorax</taxon>
    </lineage>
</organism>
<dbReference type="RefSeq" id="WP_307690533.1">
    <property type="nucleotide sequence ID" value="NZ_JAUSRO010000009.1"/>
</dbReference>
<dbReference type="Pfam" id="PF01402">
    <property type="entry name" value="RHH_1"/>
    <property type="match status" value="1"/>
</dbReference>
<dbReference type="CDD" id="cd22233">
    <property type="entry name" value="RHH_CopAso-like"/>
    <property type="match status" value="1"/>
</dbReference>
<accession>A0ABT9S954</accession>
<reference evidence="2 3" key="1">
    <citation type="submission" date="2023-07" db="EMBL/GenBank/DDBJ databases">
        <title>Sorghum-associated microbial communities from plants grown in Nebraska, USA.</title>
        <authorList>
            <person name="Schachtman D."/>
        </authorList>
    </citation>
    <scope>NUCLEOTIDE SEQUENCE [LARGE SCALE GENOMIC DNA]</scope>
    <source>
        <strain evidence="2 3">DS1607</strain>
    </source>
</reference>
<dbReference type="EMBL" id="JAUSRO010000009">
    <property type="protein sequence ID" value="MDP9900725.1"/>
    <property type="molecule type" value="Genomic_DNA"/>
</dbReference>
<feature type="domain" description="Ribbon-helix-helix protein CopG" evidence="1">
    <location>
        <begin position="9"/>
        <end position="47"/>
    </location>
</feature>
<dbReference type="InterPro" id="IPR013321">
    <property type="entry name" value="Arc_rbn_hlx_hlx"/>
</dbReference>
<comment type="caution">
    <text evidence="2">The sequence shown here is derived from an EMBL/GenBank/DDBJ whole genome shotgun (WGS) entry which is preliminary data.</text>
</comment>
<evidence type="ECO:0000313" key="2">
    <source>
        <dbReference type="EMBL" id="MDP9900725.1"/>
    </source>
</evidence>
<dbReference type="Proteomes" id="UP001226867">
    <property type="component" value="Unassembled WGS sequence"/>
</dbReference>
<name>A0ABT9S954_9BURK</name>
<protein>
    <submittedName>
        <fullName evidence="2">Transcriptional regulator</fullName>
    </submittedName>
</protein>
<evidence type="ECO:0000313" key="3">
    <source>
        <dbReference type="Proteomes" id="UP001226867"/>
    </source>
</evidence>